<dbReference type="PANTHER" id="PTHR46082:SF11">
    <property type="entry name" value="AAA+ ATPASE DOMAIN-CONTAINING PROTEIN-RELATED"/>
    <property type="match status" value="1"/>
</dbReference>
<reference evidence="1 2" key="1">
    <citation type="journal article" date="2012" name="PLoS Pathog.">
        <title>Diverse lifestyles and strategies of plant pathogenesis encoded in the genomes of eighteen Dothideomycetes fungi.</title>
        <authorList>
            <person name="Ohm R.A."/>
            <person name="Feau N."/>
            <person name="Henrissat B."/>
            <person name="Schoch C.L."/>
            <person name="Horwitz B.A."/>
            <person name="Barry K.W."/>
            <person name="Condon B.J."/>
            <person name="Copeland A.C."/>
            <person name="Dhillon B."/>
            <person name="Glaser F."/>
            <person name="Hesse C.N."/>
            <person name="Kosti I."/>
            <person name="LaButti K."/>
            <person name="Lindquist E.A."/>
            <person name="Lucas S."/>
            <person name="Salamov A.A."/>
            <person name="Bradshaw R.E."/>
            <person name="Ciuffetti L."/>
            <person name="Hamelin R.C."/>
            <person name="Kema G.H.J."/>
            <person name="Lawrence C."/>
            <person name="Scott J.A."/>
            <person name="Spatafora J.W."/>
            <person name="Turgeon B.G."/>
            <person name="de Wit P.J.G.M."/>
            <person name="Zhong S."/>
            <person name="Goodwin S.B."/>
            <person name="Grigoriev I.V."/>
        </authorList>
    </citation>
    <scope>NUCLEOTIDE SEQUENCE [LARGE SCALE GENOMIC DNA]</scope>
    <source>
        <strain evidence="2">28A</strain>
    </source>
</reference>
<dbReference type="PANTHER" id="PTHR46082">
    <property type="entry name" value="ATP/GTP-BINDING PROTEIN-RELATED"/>
    <property type="match status" value="1"/>
</dbReference>
<name>R0K4F3_EXST2</name>
<protein>
    <recommendedName>
        <fullName evidence="3">Kinesin light chain</fullName>
    </recommendedName>
</protein>
<dbReference type="GeneID" id="19395522"/>
<feature type="non-terminal residue" evidence="1">
    <location>
        <position position="1"/>
    </location>
</feature>
<dbReference type="InterPro" id="IPR053137">
    <property type="entry name" value="NLR-like"/>
</dbReference>
<evidence type="ECO:0000313" key="1">
    <source>
        <dbReference type="EMBL" id="EOA84439.1"/>
    </source>
</evidence>
<reference evidence="1 2" key="2">
    <citation type="journal article" date="2013" name="PLoS Genet.">
        <title>Comparative genome structure, secondary metabolite, and effector coding capacity across Cochliobolus pathogens.</title>
        <authorList>
            <person name="Condon B.J."/>
            <person name="Leng Y."/>
            <person name="Wu D."/>
            <person name="Bushley K.E."/>
            <person name="Ohm R.A."/>
            <person name="Otillar R."/>
            <person name="Martin J."/>
            <person name="Schackwitz W."/>
            <person name="Grimwood J."/>
            <person name="MohdZainudin N."/>
            <person name="Xue C."/>
            <person name="Wang R."/>
            <person name="Manning V.A."/>
            <person name="Dhillon B."/>
            <person name="Tu Z.J."/>
            <person name="Steffenson B.J."/>
            <person name="Salamov A."/>
            <person name="Sun H."/>
            <person name="Lowry S."/>
            <person name="LaButti K."/>
            <person name="Han J."/>
            <person name="Copeland A."/>
            <person name="Lindquist E."/>
            <person name="Barry K."/>
            <person name="Schmutz J."/>
            <person name="Baker S.E."/>
            <person name="Ciuffetti L.M."/>
            <person name="Grigoriev I.V."/>
            <person name="Zhong S."/>
            <person name="Turgeon B.G."/>
        </authorList>
    </citation>
    <scope>NUCLEOTIDE SEQUENCE [LARGE SCALE GENOMIC DNA]</scope>
    <source>
        <strain evidence="2">28A</strain>
    </source>
</reference>
<keyword evidence="2" id="KW-1185">Reference proteome</keyword>
<organism evidence="1 2">
    <name type="scientific">Exserohilum turcicum (strain 28A)</name>
    <name type="common">Northern leaf blight fungus</name>
    <name type="synonym">Setosphaeria turcica</name>
    <dbReference type="NCBI Taxonomy" id="671987"/>
    <lineage>
        <taxon>Eukaryota</taxon>
        <taxon>Fungi</taxon>
        <taxon>Dikarya</taxon>
        <taxon>Ascomycota</taxon>
        <taxon>Pezizomycotina</taxon>
        <taxon>Dothideomycetes</taxon>
        <taxon>Pleosporomycetidae</taxon>
        <taxon>Pleosporales</taxon>
        <taxon>Pleosporineae</taxon>
        <taxon>Pleosporaceae</taxon>
        <taxon>Exserohilum</taxon>
    </lineage>
</organism>
<dbReference type="InterPro" id="IPR011990">
    <property type="entry name" value="TPR-like_helical_dom_sf"/>
</dbReference>
<dbReference type="HOGENOM" id="CLU_000288_125_11_1"/>
<dbReference type="OrthoDB" id="5986190at2759"/>
<dbReference type="Gene3D" id="1.25.40.10">
    <property type="entry name" value="Tetratricopeptide repeat domain"/>
    <property type="match status" value="1"/>
</dbReference>
<dbReference type="EMBL" id="KB908748">
    <property type="protein sequence ID" value="EOA84439.1"/>
    <property type="molecule type" value="Genomic_DNA"/>
</dbReference>
<proteinExistence type="predicted"/>
<dbReference type="STRING" id="671987.R0K4F3"/>
<evidence type="ECO:0000313" key="2">
    <source>
        <dbReference type="Proteomes" id="UP000016935"/>
    </source>
</evidence>
<dbReference type="AlphaFoldDB" id="R0K4F3"/>
<accession>R0K4F3</accession>
<evidence type="ECO:0008006" key="3">
    <source>
        <dbReference type="Google" id="ProtNLM"/>
    </source>
</evidence>
<dbReference type="SUPFAM" id="SSF48452">
    <property type="entry name" value="TPR-like"/>
    <property type="match status" value="1"/>
</dbReference>
<dbReference type="RefSeq" id="XP_008027939.1">
    <property type="nucleotide sequence ID" value="XM_008029748.1"/>
</dbReference>
<dbReference type="Pfam" id="PF13424">
    <property type="entry name" value="TPR_12"/>
    <property type="match status" value="1"/>
</dbReference>
<gene>
    <name evidence="1" type="ORF">SETTUDRAFT_111929</name>
</gene>
<dbReference type="Proteomes" id="UP000016935">
    <property type="component" value="Unassembled WGS sequence"/>
</dbReference>
<sequence>TYRNQGRWTEAEELEVQVMQMRKRVLGDEYPDTLTSMNNLALALQSQARRQEALALMETCFQLRQQVLGEQHHNTQSSFDTLHSWRAECINENL</sequence>